<dbReference type="KEGG" id="gaz:Pan241w_34430"/>
<organism evidence="1 2">
    <name type="scientific">Gimesia alba</name>
    <dbReference type="NCBI Taxonomy" id="2527973"/>
    <lineage>
        <taxon>Bacteria</taxon>
        <taxon>Pseudomonadati</taxon>
        <taxon>Planctomycetota</taxon>
        <taxon>Planctomycetia</taxon>
        <taxon>Planctomycetales</taxon>
        <taxon>Planctomycetaceae</taxon>
        <taxon>Gimesia</taxon>
    </lineage>
</organism>
<accession>A0A517RHK4</accession>
<dbReference type="Proteomes" id="UP000317171">
    <property type="component" value="Chromosome"/>
</dbReference>
<sequence length="70" mass="8132">MVRYPKYGFLTIWLTKMHPGLLHFCLLIKPTAVRKSQKNFELQASLESNQKASGVDFPEWKKPGPVYLRP</sequence>
<dbReference type="AlphaFoldDB" id="A0A517RHK4"/>
<name>A0A517RHK4_9PLAN</name>
<gene>
    <name evidence="1" type="ORF">Pan241w_34430</name>
</gene>
<keyword evidence="2" id="KW-1185">Reference proteome</keyword>
<dbReference type="EMBL" id="CP036269">
    <property type="protein sequence ID" value="QDT43343.1"/>
    <property type="molecule type" value="Genomic_DNA"/>
</dbReference>
<proteinExistence type="predicted"/>
<reference evidence="1 2" key="1">
    <citation type="submission" date="2019-02" db="EMBL/GenBank/DDBJ databases">
        <title>Deep-cultivation of Planctomycetes and their phenomic and genomic characterization uncovers novel biology.</title>
        <authorList>
            <person name="Wiegand S."/>
            <person name="Jogler M."/>
            <person name="Boedeker C."/>
            <person name="Pinto D."/>
            <person name="Vollmers J."/>
            <person name="Rivas-Marin E."/>
            <person name="Kohn T."/>
            <person name="Peeters S.H."/>
            <person name="Heuer A."/>
            <person name="Rast P."/>
            <person name="Oberbeckmann S."/>
            <person name="Bunk B."/>
            <person name="Jeske O."/>
            <person name="Meyerdierks A."/>
            <person name="Storesund J.E."/>
            <person name="Kallscheuer N."/>
            <person name="Luecker S."/>
            <person name="Lage O.M."/>
            <person name="Pohl T."/>
            <person name="Merkel B.J."/>
            <person name="Hornburger P."/>
            <person name="Mueller R.-W."/>
            <person name="Bruemmer F."/>
            <person name="Labrenz M."/>
            <person name="Spormann A.M."/>
            <person name="Op den Camp H."/>
            <person name="Overmann J."/>
            <person name="Amann R."/>
            <person name="Jetten M.S.M."/>
            <person name="Mascher T."/>
            <person name="Medema M.H."/>
            <person name="Devos D.P."/>
            <person name="Kaster A.-K."/>
            <person name="Ovreas L."/>
            <person name="Rohde M."/>
            <person name="Galperin M.Y."/>
            <person name="Jogler C."/>
        </authorList>
    </citation>
    <scope>NUCLEOTIDE SEQUENCE [LARGE SCALE GENOMIC DNA]</scope>
    <source>
        <strain evidence="1 2">Pan241w</strain>
    </source>
</reference>
<evidence type="ECO:0000313" key="1">
    <source>
        <dbReference type="EMBL" id="QDT43343.1"/>
    </source>
</evidence>
<evidence type="ECO:0000313" key="2">
    <source>
        <dbReference type="Proteomes" id="UP000317171"/>
    </source>
</evidence>
<protein>
    <submittedName>
        <fullName evidence="1">Uncharacterized protein</fullName>
    </submittedName>
</protein>